<dbReference type="PROSITE" id="PS50893">
    <property type="entry name" value="ABC_TRANSPORTER_2"/>
    <property type="match status" value="2"/>
</dbReference>
<dbReference type="InterPro" id="IPR056227">
    <property type="entry name" value="TMD0_ABC"/>
</dbReference>
<dbReference type="GeneID" id="54566118"/>
<evidence type="ECO:0000256" key="8">
    <source>
        <dbReference type="SAM" id="Phobius"/>
    </source>
</evidence>
<feature type="transmembrane region" description="Helical" evidence="8">
    <location>
        <begin position="1010"/>
        <end position="1033"/>
    </location>
</feature>
<dbReference type="PROSITE" id="PS00211">
    <property type="entry name" value="ABC_TRANSPORTER_1"/>
    <property type="match status" value="2"/>
</dbReference>
<keyword evidence="7 8" id="KW-0472">Membrane</keyword>
<dbReference type="PROSITE" id="PS50929">
    <property type="entry name" value="ABC_TM1F"/>
    <property type="match status" value="2"/>
</dbReference>
<feature type="transmembrane region" description="Helical" evidence="8">
    <location>
        <begin position="1039"/>
        <end position="1059"/>
    </location>
</feature>
<dbReference type="SUPFAM" id="SSF52540">
    <property type="entry name" value="P-loop containing nucleoside triphosphate hydrolases"/>
    <property type="match status" value="2"/>
</dbReference>
<dbReference type="InterPro" id="IPR011527">
    <property type="entry name" value="ABC1_TM_dom"/>
</dbReference>
<feature type="transmembrane region" description="Helical" evidence="8">
    <location>
        <begin position="130"/>
        <end position="150"/>
    </location>
</feature>
<dbReference type="FunFam" id="3.40.50.300:FF:000630">
    <property type="entry name" value="ATP-binding cassette (ABC) transporter, putative"/>
    <property type="match status" value="1"/>
</dbReference>
<evidence type="ECO:0000256" key="5">
    <source>
        <dbReference type="ARBA" id="ARBA00022840"/>
    </source>
</evidence>
<dbReference type="PANTHER" id="PTHR24223:SF399">
    <property type="entry name" value="ABC TRANSPORTER ATNG"/>
    <property type="match status" value="1"/>
</dbReference>
<protein>
    <recommendedName>
        <fullName evidence="13">ABC transporter</fullName>
    </recommendedName>
</protein>
<dbReference type="InterPro" id="IPR036640">
    <property type="entry name" value="ABC1_TM_sf"/>
</dbReference>
<comment type="subcellular location">
    <subcellularLocation>
        <location evidence="1">Membrane</location>
        <topology evidence="1">Multi-pass membrane protein</topology>
    </subcellularLocation>
</comment>
<dbReference type="CDD" id="cd03250">
    <property type="entry name" value="ABCC_MRP_domain1"/>
    <property type="match status" value="1"/>
</dbReference>
<keyword evidence="3 8" id="KW-0812">Transmembrane</keyword>
<dbReference type="GO" id="GO:0005524">
    <property type="term" value="F:ATP binding"/>
    <property type="evidence" value="ECO:0007669"/>
    <property type="project" value="UniProtKB-KW"/>
</dbReference>
<evidence type="ECO:0000259" key="9">
    <source>
        <dbReference type="PROSITE" id="PS50893"/>
    </source>
</evidence>
<keyword evidence="5" id="KW-0067">ATP-binding</keyword>
<feature type="transmembrane region" description="Helical" evidence="8">
    <location>
        <begin position="1152"/>
        <end position="1171"/>
    </location>
</feature>
<name>A0A6A6CLA7_ZASCE</name>
<dbReference type="InterPro" id="IPR027417">
    <property type="entry name" value="P-loop_NTPase"/>
</dbReference>
<feature type="transmembrane region" description="Helical" evidence="8">
    <location>
        <begin position="312"/>
        <end position="331"/>
    </location>
</feature>
<dbReference type="GO" id="GO:0016887">
    <property type="term" value="F:ATP hydrolysis activity"/>
    <property type="evidence" value="ECO:0007669"/>
    <property type="project" value="InterPro"/>
</dbReference>
<dbReference type="Pfam" id="PF00664">
    <property type="entry name" value="ABC_membrane"/>
    <property type="match status" value="1"/>
</dbReference>
<keyword evidence="2" id="KW-0813">Transport</keyword>
<dbReference type="InterPro" id="IPR003439">
    <property type="entry name" value="ABC_transporter-like_ATP-bd"/>
</dbReference>
<dbReference type="Pfam" id="PF00005">
    <property type="entry name" value="ABC_tran"/>
    <property type="match status" value="2"/>
</dbReference>
<evidence type="ECO:0000256" key="2">
    <source>
        <dbReference type="ARBA" id="ARBA00022448"/>
    </source>
</evidence>
<dbReference type="InterPro" id="IPR003593">
    <property type="entry name" value="AAA+_ATPase"/>
</dbReference>
<evidence type="ECO:0000313" key="12">
    <source>
        <dbReference type="Proteomes" id="UP000799537"/>
    </source>
</evidence>
<dbReference type="InterPro" id="IPR044726">
    <property type="entry name" value="ABCC_6TM_D2"/>
</dbReference>
<feature type="domain" description="ABC transmembrane type-1" evidence="10">
    <location>
        <begin position="919"/>
        <end position="1181"/>
    </location>
</feature>
<dbReference type="Pfam" id="PF24357">
    <property type="entry name" value="TMD0_ABC"/>
    <property type="match status" value="1"/>
</dbReference>
<dbReference type="RefSeq" id="XP_033667398.1">
    <property type="nucleotide sequence ID" value="XM_033812846.1"/>
</dbReference>
<keyword evidence="6 8" id="KW-1133">Transmembrane helix</keyword>
<feature type="transmembrane region" description="Helical" evidence="8">
    <location>
        <begin position="899"/>
        <end position="916"/>
    </location>
</feature>
<dbReference type="OrthoDB" id="6500128at2759"/>
<accession>A0A6A6CLA7</accession>
<dbReference type="PANTHER" id="PTHR24223">
    <property type="entry name" value="ATP-BINDING CASSETTE SUB-FAMILY C"/>
    <property type="match status" value="1"/>
</dbReference>
<dbReference type="Gene3D" id="1.20.1560.10">
    <property type="entry name" value="ABC transporter type 1, transmembrane domain"/>
    <property type="match status" value="2"/>
</dbReference>
<evidence type="ECO:0000259" key="10">
    <source>
        <dbReference type="PROSITE" id="PS50929"/>
    </source>
</evidence>
<evidence type="ECO:0000313" key="11">
    <source>
        <dbReference type="EMBL" id="KAF2166509.1"/>
    </source>
</evidence>
<dbReference type="SUPFAM" id="SSF90123">
    <property type="entry name" value="ABC transporter transmembrane region"/>
    <property type="match status" value="2"/>
</dbReference>
<keyword evidence="4" id="KW-0547">Nucleotide-binding</keyword>
<dbReference type="GO" id="GO:0140359">
    <property type="term" value="F:ABC-type transporter activity"/>
    <property type="evidence" value="ECO:0007669"/>
    <property type="project" value="InterPro"/>
</dbReference>
<feature type="transmembrane region" description="Helical" evidence="8">
    <location>
        <begin position="32"/>
        <end position="50"/>
    </location>
</feature>
<dbReference type="Proteomes" id="UP000799537">
    <property type="component" value="Unassembled WGS sequence"/>
</dbReference>
<gene>
    <name evidence="11" type="ORF">M409DRAFT_54849</name>
</gene>
<dbReference type="FunFam" id="1.20.1560.10:FF:000055">
    <property type="entry name" value="ABC multidrug transporter (Eurofung)"/>
    <property type="match status" value="1"/>
</dbReference>
<feature type="transmembrane region" description="Helical" evidence="8">
    <location>
        <begin position="156"/>
        <end position="174"/>
    </location>
</feature>
<dbReference type="GO" id="GO:0016020">
    <property type="term" value="C:membrane"/>
    <property type="evidence" value="ECO:0007669"/>
    <property type="project" value="UniProtKB-SubCell"/>
</dbReference>
<feature type="transmembrane region" description="Helical" evidence="8">
    <location>
        <begin position="1123"/>
        <end position="1146"/>
    </location>
</feature>
<feature type="domain" description="ABC transporter" evidence="9">
    <location>
        <begin position="611"/>
        <end position="844"/>
    </location>
</feature>
<dbReference type="Gene3D" id="3.40.50.300">
    <property type="entry name" value="P-loop containing nucleotide triphosphate hydrolases"/>
    <property type="match status" value="2"/>
</dbReference>
<dbReference type="EMBL" id="ML993596">
    <property type="protein sequence ID" value="KAF2166509.1"/>
    <property type="molecule type" value="Genomic_DNA"/>
</dbReference>
<feature type="domain" description="ABC transporter" evidence="9">
    <location>
        <begin position="1218"/>
        <end position="1449"/>
    </location>
</feature>
<evidence type="ECO:0000256" key="4">
    <source>
        <dbReference type="ARBA" id="ARBA00022741"/>
    </source>
</evidence>
<evidence type="ECO:0000256" key="3">
    <source>
        <dbReference type="ARBA" id="ARBA00022692"/>
    </source>
</evidence>
<dbReference type="FunFam" id="1.20.1560.10:FF:000066">
    <property type="entry name" value="ABC multidrug transporter (Eurofung)"/>
    <property type="match status" value="1"/>
</dbReference>
<feature type="transmembrane region" description="Helical" evidence="8">
    <location>
        <begin position="256"/>
        <end position="275"/>
    </location>
</feature>
<dbReference type="SMART" id="SM00382">
    <property type="entry name" value="AAA"/>
    <property type="match status" value="2"/>
</dbReference>
<feature type="transmembrane region" description="Helical" evidence="8">
    <location>
        <begin position="71"/>
        <end position="93"/>
    </location>
</feature>
<reference evidence="11" key="1">
    <citation type="journal article" date="2020" name="Stud. Mycol.">
        <title>101 Dothideomycetes genomes: a test case for predicting lifestyles and emergence of pathogens.</title>
        <authorList>
            <person name="Haridas S."/>
            <person name="Albert R."/>
            <person name="Binder M."/>
            <person name="Bloem J."/>
            <person name="Labutti K."/>
            <person name="Salamov A."/>
            <person name="Andreopoulos B."/>
            <person name="Baker S."/>
            <person name="Barry K."/>
            <person name="Bills G."/>
            <person name="Bluhm B."/>
            <person name="Cannon C."/>
            <person name="Castanera R."/>
            <person name="Culley D."/>
            <person name="Daum C."/>
            <person name="Ezra D."/>
            <person name="Gonzalez J."/>
            <person name="Henrissat B."/>
            <person name="Kuo A."/>
            <person name="Liang C."/>
            <person name="Lipzen A."/>
            <person name="Lutzoni F."/>
            <person name="Magnuson J."/>
            <person name="Mondo S."/>
            <person name="Nolan M."/>
            <person name="Ohm R."/>
            <person name="Pangilinan J."/>
            <person name="Park H.-J."/>
            <person name="Ramirez L."/>
            <person name="Alfaro M."/>
            <person name="Sun H."/>
            <person name="Tritt A."/>
            <person name="Yoshinaga Y."/>
            <person name="Zwiers L.-H."/>
            <person name="Turgeon B."/>
            <person name="Goodwin S."/>
            <person name="Spatafora J."/>
            <person name="Crous P."/>
            <person name="Grigoriev I."/>
        </authorList>
    </citation>
    <scope>NUCLEOTIDE SEQUENCE</scope>
    <source>
        <strain evidence="11">ATCC 36951</strain>
    </source>
</reference>
<feature type="transmembrane region" description="Helical" evidence="8">
    <location>
        <begin position="936"/>
        <end position="959"/>
    </location>
</feature>
<dbReference type="CDD" id="cd18580">
    <property type="entry name" value="ABC_6TM_ABCC_D2"/>
    <property type="match status" value="1"/>
</dbReference>
<sequence>MACPLDADNAFGPAVGRGCRDDFDFTLLFEQSFFQIAPCALLLLLVPIRATQLRKQNVKVLRNGMQIIKQLAIVVLASTQLALLVLWALTPMYRTKASIPAAVLSFLASLSLLYLSGIEHARSIRPSSLINVYVFFSLLFDIPQTRTLWLRPGPRALPALFTAGVAAKAVVLCLEAKSKRRALFPPYRLYAPESLVSLYDRTALWWLNPLFWTGYNGYLSIEKLYAVDFDLSSEKVEAKFQQAWAKRKAQQKPGKWAMFWAVFHTVKATFFAMIFPRFCLSALKLCQPLLISRVTSLLSEGVSHENANYGRGLIGAAALVYTGMAISTALYQRAMHRMVTKIRGIIISTVHSKILTLDSSKLADNAALTLISADVNRICLSLKEIDQLFASPIEVGAAMLLLQRQIGVACVAPIAVTLAVTTANFFNVNTAIPMQKAWLKAVSDRVAFTSSVLGFPKGFKMLGLTTYFTDRIQGMRVDELNKYAAYRKYVTWRNVYGHIPEAFAPTFTLMMFTLVYGQESLDPTTAFTALSLVALLSSPIAELLHNVPQLFIALASLERVQKFLLIEGIERNTTFGVRIDKAATTSAPDRRDDAVELSVMAPAKAPSSDALHLVQIEQGTVALSSDNKQVLKDVDIRLTKGHIHLLIGPVGSGKSTLLKTIIGDLSLFAGRRVIAPGINMFAFCSQDPWLPNDTVQNLILGHSDFDPEWYATVTSACALRRDIATFPDGDDTLVGTKGVSLSGGQRQRIALARAVYARKQIIVADDVLSGLDSGTSRQVFTQLFGARGLCKQHGMTVILATHSTQYLPSADFIIALGKEGNIVEQGTYNALDVPGGYVHELGLSGTRQEGSADIEEVAADAAIRSSAPDKVEAAQQDLARKTGDTSVYKYYFKSIGTRLNVILTISTVLFIFGNKFPEIWVKFWSEAETSNNPRPLGMWVGVAFLLAVISCIGCGAQIWTMLVHAVPKSSAHLHKQLLHTVMHATYSFFVNTDSGVTLNRFSNDMSLIEIELAGAFMQFSAAIGMLAASGAIIVSGASYAAATMPLILLVLYGIQRFYLRTSRQLRFLDLEAQAPLLTHCSETLAGVTTIRAFGWQRQSHHKCMTLLDKAQRAYYLMLCIQRWLGLVLGLVTAAVAVVVVTMAMTLPQSSSAGSIGVSLLSVLSFSFYMTFTINAWTALETSFGAVARCKNFEASTKSEDRPEESHVPDPLWPANGEVIIKDLRASYNDDGKQVLKDISLSIKAGEKVGICGRSGSGKRSLLLALFRLLDSASGGITVDSVDLATVPRQVIRERFAALPQESLIFPGTVLSNLDPVGRERVERVERVLQKVDLLDLITQRGGLDVDITSLGLSQGQLQLFAVARALLRDSKLLVLDEMSSAVDAVTEENMTRLIREEFQESTVIAVAHRLSTIVEFDCVVVMDDGRVVESGAPEKLLARGDSAFRGLWENT</sequence>
<dbReference type="InterPro" id="IPR017871">
    <property type="entry name" value="ABC_transporter-like_CS"/>
</dbReference>
<evidence type="ECO:0008006" key="13">
    <source>
        <dbReference type="Google" id="ProtNLM"/>
    </source>
</evidence>
<feature type="transmembrane region" description="Helical" evidence="8">
    <location>
        <begin position="99"/>
        <end position="118"/>
    </location>
</feature>
<proteinExistence type="predicted"/>
<feature type="domain" description="ABC transmembrane type-1" evidence="10">
    <location>
        <begin position="278"/>
        <end position="550"/>
    </location>
</feature>
<evidence type="ECO:0000256" key="1">
    <source>
        <dbReference type="ARBA" id="ARBA00004141"/>
    </source>
</evidence>
<evidence type="ECO:0000256" key="6">
    <source>
        <dbReference type="ARBA" id="ARBA00022989"/>
    </source>
</evidence>
<keyword evidence="12" id="KW-1185">Reference proteome</keyword>
<evidence type="ECO:0000256" key="7">
    <source>
        <dbReference type="ARBA" id="ARBA00023136"/>
    </source>
</evidence>
<dbReference type="InterPro" id="IPR050173">
    <property type="entry name" value="ABC_transporter_C-like"/>
</dbReference>
<organism evidence="11 12">
    <name type="scientific">Zasmidium cellare ATCC 36951</name>
    <dbReference type="NCBI Taxonomy" id="1080233"/>
    <lineage>
        <taxon>Eukaryota</taxon>
        <taxon>Fungi</taxon>
        <taxon>Dikarya</taxon>
        <taxon>Ascomycota</taxon>
        <taxon>Pezizomycotina</taxon>
        <taxon>Dothideomycetes</taxon>
        <taxon>Dothideomycetidae</taxon>
        <taxon>Mycosphaerellales</taxon>
        <taxon>Mycosphaerellaceae</taxon>
        <taxon>Zasmidium</taxon>
    </lineage>
</organism>